<dbReference type="EMBL" id="LMWS01000031">
    <property type="protein sequence ID" value="KUN35849.1"/>
    <property type="molecule type" value="Genomic_DNA"/>
</dbReference>
<dbReference type="SUPFAM" id="SSF56784">
    <property type="entry name" value="HAD-like"/>
    <property type="match status" value="1"/>
</dbReference>
<dbReference type="STRING" id="68231.AQJ30_23460"/>
<dbReference type="AlphaFoldDB" id="A0A117QM22"/>
<dbReference type="InterPro" id="IPR023214">
    <property type="entry name" value="HAD_sf"/>
</dbReference>
<name>A0A117QM22_9ACTN</name>
<dbReference type="Gene3D" id="3.40.50.1000">
    <property type="entry name" value="HAD superfamily/HAD-like"/>
    <property type="match status" value="1"/>
</dbReference>
<sequence length="243" mass="25776">MRLAAVNIDGVLLNDTFSPLIHRFVTRRGGVYSADVERSVFSQRQSDAGLAMAAAVPQELTGEEALAAYFEERAAYLADHPVHVTPGAEALLRRLAAAGLEVVCYGGLAKSHFDEHLGALAHLFTPPHYLCTNDVRPGLREITAHFGLEHGQVLFVDDVARVAEAARALGAPFIGRPSDFAHSHQGELMRSAGVRHLVAGLDEIDERLLRTVDAEAAAGTLWTTGQAAEAGVAAGERVAVAAG</sequence>
<keyword evidence="2" id="KW-1185">Reference proteome</keyword>
<comment type="caution">
    <text evidence="1">The sequence shown here is derived from an EMBL/GenBank/DDBJ whole genome shotgun (WGS) entry which is preliminary data.</text>
</comment>
<reference evidence="1 2" key="1">
    <citation type="submission" date="2015-10" db="EMBL/GenBank/DDBJ databases">
        <title>Draft genome sequence of Streptomyces longwoodensis DSM 41677, type strain for the species Streptomyces longwoodensis.</title>
        <authorList>
            <person name="Ruckert C."/>
            <person name="Winkler A."/>
            <person name="Kalinowski J."/>
            <person name="Kampfer P."/>
            <person name="Glaeser S."/>
        </authorList>
    </citation>
    <scope>NUCLEOTIDE SEQUENCE [LARGE SCALE GENOMIC DNA]</scope>
    <source>
        <strain evidence="1 2">DSM 41677</strain>
    </source>
</reference>
<evidence type="ECO:0000313" key="2">
    <source>
        <dbReference type="Proteomes" id="UP000053271"/>
    </source>
</evidence>
<dbReference type="Proteomes" id="UP000053271">
    <property type="component" value="Unassembled WGS sequence"/>
</dbReference>
<accession>A0A117QM22</accession>
<evidence type="ECO:0000313" key="1">
    <source>
        <dbReference type="EMBL" id="KUN35849.1"/>
    </source>
</evidence>
<keyword evidence="1" id="KW-0378">Hydrolase</keyword>
<gene>
    <name evidence="1" type="ORF">AQJ30_23460</name>
</gene>
<dbReference type="GO" id="GO:0016787">
    <property type="term" value="F:hydrolase activity"/>
    <property type="evidence" value="ECO:0007669"/>
    <property type="project" value="UniProtKB-KW"/>
</dbReference>
<dbReference type="InterPro" id="IPR036412">
    <property type="entry name" value="HAD-like_sf"/>
</dbReference>
<proteinExistence type="predicted"/>
<organism evidence="1 2">
    <name type="scientific">Streptomyces longwoodensis</name>
    <dbReference type="NCBI Taxonomy" id="68231"/>
    <lineage>
        <taxon>Bacteria</taxon>
        <taxon>Bacillati</taxon>
        <taxon>Actinomycetota</taxon>
        <taxon>Actinomycetes</taxon>
        <taxon>Kitasatosporales</taxon>
        <taxon>Streptomycetaceae</taxon>
        <taxon>Streptomyces</taxon>
    </lineage>
</organism>
<protein>
    <submittedName>
        <fullName evidence="1">Haloacid dehalogenase-like hydrolase</fullName>
    </submittedName>
</protein>